<dbReference type="Proteomes" id="UP000002881">
    <property type="component" value="Chromosome"/>
</dbReference>
<proteinExistence type="predicted"/>
<evidence type="ECO:0000313" key="2">
    <source>
        <dbReference type="Proteomes" id="UP000002881"/>
    </source>
</evidence>
<dbReference type="EMBL" id="CP003532">
    <property type="protein sequence ID" value="AFK08069.1"/>
    <property type="molecule type" value="Genomic_DNA"/>
</dbReference>
<protein>
    <submittedName>
        <fullName evidence="1">Uncharacterized protein</fullName>
    </submittedName>
</protein>
<dbReference type="KEGG" id="mpg:Theba_2458"/>
<dbReference type="RefSeq" id="WP_006489852.1">
    <property type="nucleotide sequence ID" value="NC_017934.1"/>
</dbReference>
<evidence type="ECO:0000313" key="1">
    <source>
        <dbReference type="EMBL" id="AFK08069.1"/>
    </source>
</evidence>
<dbReference type="AlphaFoldDB" id="I2F816"/>
<reference evidence="1 2" key="1">
    <citation type="journal article" date="2012" name="Genome Biol. Evol.">
        <title>Genome Sequence of the Mesophilic Thermotogales Bacterium Mesotoga prima MesG1.Ag.4.2 Reveals the Largest Thermotogales Genome To Date.</title>
        <authorList>
            <person name="Zhaxybayeva O."/>
            <person name="Swithers K.S."/>
            <person name="Foght J."/>
            <person name="Green A.G."/>
            <person name="Bruce D."/>
            <person name="Detter C."/>
            <person name="Han S."/>
            <person name="Teshima H."/>
            <person name="Han J."/>
            <person name="Woyke T."/>
            <person name="Pitluck S."/>
            <person name="Nolan M."/>
            <person name="Ivanova N."/>
            <person name="Pati A."/>
            <person name="Land M.L."/>
            <person name="Dlutek M."/>
            <person name="Doolittle W.F."/>
            <person name="Noll K.M."/>
            <person name="Nesbo C.L."/>
        </authorList>
    </citation>
    <scope>NUCLEOTIDE SEQUENCE [LARGE SCALE GENOMIC DNA]</scope>
    <source>
        <strain evidence="2">mesG1.Ag.4.2</strain>
    </source>
</reference>
<dbReference type="HOGENOM" id="CLU_2070316_0_0_0"/>
<dbReference type="GeneID" id="87108164"/>
<keyword evidence="2" id="KW-1185">Reference proteome</keyword>
<sequence precursor="true">MKKTLAFLIIAALCVTALANGLLVVTLKDGSVYEFYLDEIESLVYVAEDELPLEPKYMSFEKLVFVPGEEINLYFFGTSGLGLTPGSESFLRILRMEASRKTTCTTFSMLTSVAWQTV</sequence>
<organism evidence="1 2">
    <name type="scientific">Mesotoga prima MesG1.Ag.4.2</name>
    <dbReference type="NCBI Taxonomy" id="660470"/>
    <lineage>
        <taxon>Bacteria</taxon>
        <taxon>Thermotogati</taxon>
        <taxon>Thermotogota</taxon>
        <taxon>Thermotogae</taxon>
        <taxon>Kosmotogales</taxon>
        <taxon>Kosmotogaceae</taxon>
        <taxon>Mesotoga</taxon>
    </lineage>
</organism>
<name>I2F816_9BACT</name>
<accession>I2F816</accession>
<gene>
    <name evidence="1" type="ORF">Theba_2458</name>
</gene>
<dbReference type="STRING" id="660470.Theba_2458"/>